<dbReference type="AlphaFoldDB" id="B2I9N7"/>
<dbReference type="EMBL" id="CP001011">
    <property type="protein sequence ID" value="ACB92130.1"/>
    <property type="molecule type" value="Genomic_DNA"/>
</dbReference>
<dbReference type="HOGENOM" id="CLU_3376781_0_0_6"/>
<name>B2I9N7_XYLF2</name>
<dbReference type="Proteomes" id="UP000001698">
    <property type="component" value="Chromosome"/>
</dbReference>
<reference evidence="1 2" key="1">
    <citation type="journal article" date="2010" name="J. Bacteriol.">
        <title>Whole genome sequences of two Xylella fastidiosa strains (M12 and M23) causing almond leaf scorch disease in California.</title>
        <authorList>
            <person name="Chen J."/>
            <person name="Xie G."/>
            <person name="Han S."/>
            <person name="Chertkov O."/>
            <person name="Sims D."/>
            <person name="Civerolo E.L."/>
        </authorList>
    </citation>
    <scope>NUCLEOTIDE SEQUENCE [LARGE SCALE GENOMIC DNA]</scope>
    <source>
        <strain evidence="1 2">M23</strain>
    </source>
</reference>
<gene>
    <name evidence="1" type="ordered locus">XfasM23_0689</name>
</gene>
<sequence length="34" mass="4077">MTVLLILLQFQTVLTLMGEHVTFIFINQLLIYFY</sequence>
<accession>B2I9N7</accession>
<organism evidence="1 2">
    <name type="scientific">Xylella fastidiosa (strain M23)</name>
    <dbReference type="NCBI Taxonomy" id="405441"/>
    <lineage>
        <taxon>Bacteria</taxon>
        <taxon>Pseudomonadati</taxon>
        <taxon>Pseudomonadota</taxon>
        <taxon>Gammaproteobacteria</taxon>
        <taxon>Lysobacterales</taxon>
        <taxon>Lysobacteraceae</taxon>
        <taxon>Xylella</taxon>
    </lineage>
</organism>
<evidence type="ECO:0000313" key="2">
    <source>
        <dbReference type="Proteomes" id="UP000001698"/>
    </source>
</evidence>
<dbReference type="KEGG" id="xfn:XfasM23_0689"/>
<proteinExistence type="predicted"/>
<evidence type="ECO:0000313" key="1">
    <source>
        <dbReference type="EMBL" id="ACB92130.1"/>
    </source>
</evidence>
<protein>
    <submittedName>
        <fullName evidence="1">Uncharacterized protein</fullName>
    </submittedName>
</protein>